<dbReference type="GO" id="GO:0001578">
    <property type="term" value="P:microtubule bundle formation"/>
    <property type="evidence" value="ECO:0007669"/>
    <property type="project" value="TreeGrafter"/>
</dbReference>
<dbReference type="GO" id="GO:0005874">
    <property type="term" value="C:microtubule"/>
    <property type="evidence" value="ECO:0007669"/>
    <property type="project" value="TreeGrafter"/>
</dbReference>
<dbReference type="GO" id="GO:0032273">
    <property type="term" value="P:positive regulation of protein polymerization"/>
    <property type="evidence" value="ECO:0007669"/>
    <property type="project" value="TreeGrafter"/>
</dbReference>
<dbReference type="InterPro" id="IPR008907">
    <property type="entry name" value="TPP/p25"/>
</dbReference>
<dbReference type="Proteomes" id="UP001162131">
    <property type="component" value="Unassembled WGS sequence"/>
</dbReference>
<keyword evidence="3" id="KW-1185">Reference proteome</keyword>
<evidence type="ECO:0000313" key="2">
    <source>
        <dbReference type="EMBL" id="CAG9328947.1"/>
    </source>
</evidence>
<evidence type="ECO:0000256" key="1">
    <source>
        <dbReference type="ARBA" id="ARBA00010994"/>
    </source>
</evidence>
<comment type="caution">
    <text evidence="2">The sequence shown here is derived from an EMBL/GenBank/DDBJ whole genome shotgun (WGS) entry which is preliminary data.</text>
</comment>
<protein>
    <submittedName>
        <fullName evidence="2">Uncharacterized protein</fullName>
    </submittedName>
</protein>
<dbReference type="PANTHER" id="PTHR12932:SF9">
    <property type="entry name" value="TUBULIN POLYMERIZATION-PROMOTING PROTEIN HOMOLOG"/>
    <property type="match status" value="1"/>
</dbReference>
<name>A0AAU9JZV4_9CILI</name>
<dbReference type="EMBL" id="CAJZBQ010000047">
    <property type="protein sequence ID" value="CAG9328947.1"/>
    <property type="molecule type" value="Genomic_DNA"/>
</dbReference>
<dbReference type="GO" id="GO:0046785">
    <property type="term" value="P:microtubule polymerization"/>
    <property type="evidence" value="ECO:0007669"/>
    <property type="project" value="InterPro"/>
</dbReference>
<dbReference type="InterPro" id="IPR011992">
    <property type="entry name" value="EF-hand-dom_pair"/>
</dbReference>
<reference evidence="2" key="1">
    <citation type="submission" date="2021-09" db="EMBL/GenBank/DDBJ databases">
        <authorList>
            <consortium name="AG Swart"/>
            <person name="Singh M."/>
            <person name="Singh A."/>
            <person name="Seah K."/>
            <person name="Emmerich C."/>
        </authorList>
    </citation>
    <scope>NUCLEOTIDE SEQUENCE</scope>
    <source>
        <strain evidence="2">ATCC30299</strain>
    </source>
</reference>
<accession>A0AAU9JZV4</accession>
<dbReference type="AlphaFoldDB" id="A0AAU9JZV4"/>
<organism evidence="2 3">
    <name type="scientific">Blepharisma stoltei</name>
    <dbReference type="NCBI Taxonomy" id="1481888"/>
    <lineage>
        <taxon>Eukaryota</taxon>
        <taxon>Sar</taxon>
        <taxon>Alveolata</taxon>
        <taxon>Ciliophora</taxon>
        <taxon>Postciliodesmatophora</taxon>
        <taxon>Heterotrichea</taxon>
        <taxon>Heterotrichida</taxon>
        <taxon>Blepharismidae</taxon>
        <taxon>Blepharisma</taxon>
    </lineage>
</organism>
<dbReference type="SUPFAM" id="SSF47473">
    <property type="entry name" value="EF-hand"/>
    <property type="match status" value="2"/>
</dbReference>
<gene>
    <name evidence="2" type="ORF">BSTOLATCC_MIC47786</name>
</gene>
<dbReference type="PANTHER" id="PTHR12932">
    <property type="entry name" value="P25 ALPHA-RELATED"/>
    <property type="match status" value="1"/>
</dbReference>
<dbReference type="Gene3D" id="1.10.238.10">
    <property type="entry name" value="EF-hand"/>
    <property type="match status" value="2"/>
</dbReference>
<sequence length="662" mass="76374">MSTREKKPESSAIQDFLRRVFLNYSVSGTRYSMNYLRLPKYIQLCEDAHLLGQDLKSRDIEVLFHSLNKRNPNMTFKAFLETFTKLSELKFPDLFRRNPGEAFSKLIMAHFLPLAEELQAKRELVTDDMLEVSEDCKMILHNVNKGLKQLYLDTFSWETENETYDNIMNKSQNALEILLRELDIYPALISKAKIYSFWRDIVIMQDATFQPAVELLPQGTQDIGKVLTLSKFILIIYLCSIFGYQESQVSPNSNSEKLLILLERMELTRNSAIASKNSLLPSTDVMQIIMQKEQAEIQPSQLENQSVDENADYGLDQEGEEIVEKYAYRIQRIFQVYCAYGDALNTSSMKSSNLLKLLKDCGLLSETQVSESFDISVCRKGKEVPIITAVEIDLIFSKLTGINKVNKNQKLARKIDFQQFLKALEIIARKVYPTQPIQEAYRLLLEEYILKLEEELNESRIVCSENIKEALESLKNDDIIEALSIVHRSILYFYRYYTDNQNLMSYNNFIAFCRDFELFPDLVSKTKLVRFFYTLAGMANENEPGVSLDASLSRTSIQEKLSKTSTETIDEHLFVEALALISAEVKYEDPNLNPIEKLCFLMERMSQSTGPVKILREQGHNRSSHGEIHDLLALLKVRYPQILDHTQKKELNFEDLASLISI</sequence>
<evidence type="ECO:0000313" key="3">
    <source>
        <dbReference type="Proteomes" id="UP001162131"/>
    </source>
</evidence>
<comment type="similarity">
    <text evidence="1">Belongs to the TPPP family.</text>
</comment>
<proteinExistence type="inferred from homology"/>
<dbReference type="GO" id="GO:0015631">
    <property type="term" value="F:tubulin binding"/>
    <property type="evidence" value="ECO:0007669"/>
    <property type="project" value="InterPro"/>
</dbReference>